<proteinExistence type="predicted"/>
<protein>
    <submittedName>
        <fullName evidence="1">Uncharacterized protein</fullName>
    </submittedName>
</protein>
<gene>
    <name evidence="1" type="ORF">METZ01_LOCUS350439</name>
</gene>
<evidence type="ECO:0000313" key="1">
    <source>
        <dbReference type="EMBL" id="SVC97585.1"/>
    </source>
</evidence>
<dbReference type="AlphaFoldDB" id="A0A382RKA1"/>
<dbReference type="EMBL" id="UINC01122025">
    <property type="protein sequence ID" value="SVC97585.1"/>
    <property type="molecule type" value="Genomic_DNA"/>
</dbReference>
<sequence>MATKLNVDTGGLDIGKKLWERHQKDEYTHVDNYKEAICINCFKKDATSATIVDICGDCGGKRGREPLLATVAQKMYGLCFFCGKHKFNIEQINARFCRRCHRKIADVTKAYNKAGGTYSNPFWTAMKKKNGKDWREIFTKNLGNNR</sequence>
<organism evidence="1">
    <name type="scientific">marine metagenome</name>
    <dbReference type="NCBI Taxonomy" id="408172"/>
    <lineage>
        <taxon>unclassified sequences</taxon>
        <taxon>metagenomes</taxon>
        <taxon>ecological metagenomes</taxon>
    </lineage>
</organism>
<name>A0A382RKA1_9ZZZZ</name>
<accession>A0A382RKA1</accession>
<reference evidence="1" key="1">
    <citation type="submission" date="2018-05" db="EMBL/GenBank/DDBJ databases">
        <authorList>
            <person name="Lanie J.A."/>
            <person name="Ng W.-L."/>
            <person name="Kazmierczak K.M."/>
            <person name="Andrzejewski T.M."/>
            <person name="Davidsen T.M."/>
            <person name="Wayne K.J."/>
            <person name="Tettelin H."/>
            <person name="Glass J.I."/>
            <person name="Rusch D."/>
            <person name="Podicherti R."/>
            <person name="Tsui H.-C.T."/>
            <person name="Winkler M.E."/>
        </authorList>
    </citation>
    <scope>NUCLEOTIDE SEQUENCE</scope>
</reference>